<dbReference type="STRING" id="1231341.Abor_006_033"/>
<dbReference type="GeneID" id="76203222"/>
<gene>
    <name evidence="2" type="ORF">Abor_006_033</name>
    <name evidence="1" type="ORF">AcetOrient_orf01296</name>
</gene>
<evidence type="ECO:0000313" key="3">
    <source>
        <dbReference type="Proteomes" id="UP000032670"/>
    </source>
</evidence>
<dbReference type="Pfam" id="PF13704">
    <property type="entry name" value="Glyco_tranf_2_4"/>
    <property type="match status" value="1"/>
</dbReference>
<accession>A0A2Z5ZEU0</accession>
<dbReference type="CDD" id="cd00761">
    <property type="entry name" value="Glyco_tranf_GTA_type"/>
    <property type="match status" value="1"/>
</dbReference>
<keyword evidence="3" id="KW-1185">Reference proteome</keyword>
<dbReference type="KEGG" id="aot:AcetOri_orf01296"/>
<proteinExistence type="predicted"/>
<reference evidence="1 4" key="2">
    <citation type="submission" date="2018-02" db="EMBL/GenBank/DDBJ databases">
        <title>Acetobacter orientalis genome.</title>
        <authorList>
            <person name="Nakashima N."/>
            <person name="Tamura T."/>
        </authorList>
    </citation>
    <scope>NUCLEOTIDE SEQUENCE [LARGE SCALE GENOMIC DNA]</scope>
    <source>
        <strain evidence="1 4">FAN1</strain>
    </source>
</reference>
<dbReference type="EMBL" id="BAMX01000006">
    <property type="protein sequence ID" value="GAN65079.1"/>
    <property type="molecule type" value="Genomic_DNA"/>
</dbReference>
<protein>
    <submittedName>
        <fullName evidence="1">PE-PGRS family protein</fullName>
    </submittedName>
</protein>
<evidence type="ECO:0000313" key="1">
    <source>
        <dbReference type="EMBL" id="BBC79232.1"/>
    </source>
</evidence>
<accession>A0A0D6NGD6</accession>
<dbReference type="EMBL" id="AP018515">
    <property type="protein sequence ID" value="BBC79232.1"/>
    <property type="molecule type" value="Genomic_DNA"/>
</dbReference>
<reference evidence="2 3" key="1">
    <citation type="submission" date="2012-11" db="EMBL/GenBank/DDBJ databases">
        <title>Whole genome sequence of Acetobacter orientalis 21F-2.</title>
        <authorList>
            <person name="Azuma Y."/>
            <person name="Higashiura N."/>
            <person name="Hirakawa H."/>
            <person name="Matsushita K."/>
        </authorList>
    </citation>
    <scope>NUCLEOTIDE SEQUENCE [LARGE SCALE GENOMIC DNA]</scope>
    <source>
        <strain evidence="2 3">21F-2</strain>
    </source>
</reference>
<dbReference type="Proteomes" id="UP000032670">
    <property type="component" value="Unassembled WGS sequence"/>
</dbReference>
<dbReference type="Proteomes" id="UP000270034">
    <property type="component" value="Chromosome"/>
</dbReference>
<evidence type="ECO:0000313" key="2">
    <source>
        <dbReference type="EMBL" id="GAN65079.1"/>
    </source>
</evidence>
<dbReference type="AlphaFoldDB" id="A0A2Z5ZEU0"/>
<organism evidence="1 4">
    <name type="scientific">Acetobacter orientalis</name>
    <dbReference type="NCBI Taxonomy" id="146474"/>
    <lineage>
        <taxon>Bacteria</taxon>
        <taxon>Pseudomonadati</taxon>
        <taxon>Pseudomonadota</taxon>
        <taxon>Alphaproteobacteria</taxon>
        <taxon>Acetobacterales</taxon>
        <taxon>Acetobacteraceae</taxon>
        <taxon>Acetobacter</taxon>
    </lineage>
</organism>
<dbReference type="RefSeq" id="WP_084594319.1">
    <property type="nucleotide sequence ID" value="NZ_BAMX01000006.1"/>
</dbReference>
<name>A0A2Z5ZEU0_9PROT</name>
<evidence type="ECO:0000313" key="4">
    <source>
        <dbReference type="Proteomes" id="UP000270034"/>
    </source>
</evidence>
<sequence length="268" mass="30540">MSVQSAAITMVYNEAVFLPLWLDYYGKNLGYNNLYIIDHGSDDGSTTRIPGNIIKIPRTDFDDVQRVTFINSLQKALFSYFDCVIYTDCDEFLIPHPNHYTCLGTYLKQHPHSSVARAVGVDVVQHDLSLAPVDFTQPILPQRPYGFVTPWESKPLITRTPVTWAPGFHDCNQPSVLDEALWLFHLKFCDLRHALARLNLTRSMKWSQQGMAFGQHQRHRDEDLLALVHTLIAEQQAEGLEQLPLTELLANGGYSKLRHIPAPFLPRL</sequence>